<feature type="region of interest" description="Disordered" evidence="1">
    <location>
        <begin position="1"/>
        <end position="85"/>
    </location>
</feature>
<accession>A0AAW2MEH7</accession>
<evidence type="ECO:0000313" key="2">
    <source>
        <dbReference type="EMBL" id="KAL0329368.1"/>
    </source>
</evidence>
<evidence type="ECO:0000256" key="1">
    <source>
        <dbReference type="SAM" id="MobiDB-lite"/>
    </source>
</evidence>
<comment type="caution">
    <text evidence="2">The sequence shown here is derived from an EMBL/GenBank/DDBJ whole genome shotgun (WGS) entry which is preliminary data.</text>
</comment>
<dbReference type="EMBL" id="JACGWJ010000022">
    <property type="protein sequence ID" value="KAL0329368.1"/>
    <property type="molecule type" value="Genomic_DNA"/>
</dbReference>
<organism evidence="2">
    <name type="scientific">Sesamum radiatum</name>
    <name type="common">Black benniseed</name>
    <dbReference type="NCBI Taxonomy" id="300843"/>
    <lineage>
        <taxon>Eukaryota</taxon>
        <taxon>Viridiplantae</taxon>
        <taxon>Streptophyta</taxon>
        <taxon>Embryophyta</taxon>
        <taxon>Tracheophyta</taxon>
        <taxon>Spermatophyta</taxon>
        <taxon>Magnoliopsida</taxon>
        <taxon>eudicotyledons</taxon>
        <taxon>Gunneridae</taxon>
        <taxon>Pentapetalae</taxon>
        <taxon>asterids</taxon>
        <taxon>lamiids</taxon>
        <taxon>Lamiales</taxon>
        <taxon>Pedaliaceae</taxon>
        <taxon>Sesamum</taxon>
    </lineage>
</organism>
<reference evidence="2" key="2">
    <citation type="journal article" date="2024" name="Plant">
        <title>Genomic evolution and insights into agronomic trait innovations of Sesamum species.</title>
        <authorList>
            <person name="Miao H."/>
            <person name="Wang L."/>
            <person name="Qu L."/>
            <person name="Liu H."/>
            <person name="Sun Y."/>
            <person name="Le M."/>
            <person name="Wang Q."/>
            <person name="Wei S."/>
            <person name="Zheng Y."/>
            <person name="Lin W."/>
            <person name="Duan Y."/>
            <person name="Cao H."/>
            <person name="Xiong S."/>
            <person name="Wang X."/>
            <person name="Wei L."/>
            <person name="Li C."/>
            <person name="Ma Q."/>
            <person name="Ju M."/>
            <person name="Zhao R."/>
            <person name="Li G."/>
            <person name="Mu C."/>
            <person name="Tian Q."/>
            <person name="Mei H."/>
            <person name="Zhang T."/>
            <person name="Gao T."/>
            <person name="Zhang H."/>
        </authorList>
    </citation>
    <scope>NUCLEOTIDE SEQUENCE</scope>
    <source>
        <strain evidence="2">G02</strain>
    </source>
</reference>
<gene>
    <name evidence="2" type="ORF">Sradi_4923500</name>
</gene>
<proteinExistence type="predicted"/>
<protein>
    <submittedName>
        <fullName evidence="2">Uncharacterized protein</fullName>
    </submittedName>
</protein>
<name>A0AAW2MEH7_SESRA</name>
<sequence length="104" mass="10712">MFRKLLRSQAGGSRGGGMPSSHSHRGTPPSSESKGKRTVSPSAGVGLGGSLKKLRMGSFNTPPSSTVKPPSGPLPPPALKGEKGDPFDVLAHPLTICTPLNLWS</sequence>
<feature type="compositionally biased region" description="Polar residues" evidence="1">
    <location>
        <begin position="58"/>
        <end position="68"/>
    </location>
</feature>
<dbReference type="AlphaFoldDB" id="A0AAW2MEH7"/>
<reference evidence="2" key="1">
    <citation type="submission" date="2020-06" db="EMBL/GenBank/DDBJ databases">
        <authorList>
            <person name="Li T."/>
            <person name="Hu X."/>
            <person name="Zhang T."/>
            <person name="Song X."/>
            <person name="Zhang H."/>
            <person name="Dai N."/>
            <person name="Sheng W."/>
            <person name="Hou X."/>
            <person name="Wei L."/>
        </authorList>
    </citation>
    <scope>NUCLEOTIDE SEQUENCE</scope>
    <source>
        <strain evidence="2">G02</strain>
        <tissue evidence="2">Leaf</tissue>
    </source>
</reference>